<dbReference type="EMBL" id="FWXD01000004">
    <property type="protein sequence ID" value="SMC20472.1"/>
    <property type="molecule type" value="Genomic_DNA"/>
</dbReference>
<dbReference type="GO" id="GO:0016491">
    <property type="term" value="F:oxidoreductase activity"/>
    <property type="evidence" value="ECO:0007669"/>
    <property type="project" value="InterPro"/>
</dbReference>
<dbReference type="InterPro" id="IPR029039">
    <property type="entry name" value="Flavoprotein-like_sf"/>
</dbReference>
<name>A0A1W1X927_9NEIS</name>
<dbReference type="InterPro" id="IPR050712">
    <property type="entry name" value="NAD(P)H-dep_reductase"/>
</dbReference>
<dbReference type="Gene3D" id="3.40.50.360">
    <property type="match status" value="1"/>
</dbReference>
<dbReference type="Proteomes" id="UP000192761">
    <property type="component" value="Unassembled WGS sequence"/>
</dbReference>
<evidence type="ECO:0000259" key="1">
    <source>
        <dbReference type="Pfam" id="PF03358"/>
    </source>
</evidence>
<dbReference type="PANTHER" id="PTHR30543:SF21">
    <property type="entry name" value="NAD(P)H-DEPENDENT FMN REDUCTASE LOT6"/>
    <property type="match status" value="1"/>
</dbReference>
<protein>
    <submittedName>
        <fullName evidence="2">NAD(P)H-dependent FMN reductase</fullName>
    </submittedName>
</protein>
<dbReference type="Pfam" id="PF03358">
    <property type="entry name" value="FMN_red"/>
    <property type="match status" value="1"/>
</dbReference>
<dbReference type="STRING" id="1121001.SAMN02745857_00978"/>
<dbReference type="RefSeq" id="WP_084089470.1">
    <property type="nucleotide sequence ID" value="NZ_FWXD01000004.1"/>
</dbReference>
<proteinExistence type="predicted"/>
<keyword evidence="3" id="KW-1185">Reference proteome</keyword>
<sequence>MTTILTVCGSLRAASYNRGVLRALHGLAPAGVTLLDYTGLAHLPPFNPDHDADTVPAAVRDWRAALAGADAVLIASPEYAFGVPGALKNALDWVVSSGEFVDKPTAVVTASSSSAGGDKCNAALVQTLRVMSAVVDENAILTIAQVAKRFSLQGEILDPEHAAALRCVLLTLDTQTRLASR</sequence>
<evidence type="ECO:0000313" key="3">
    <source>
        <dbReference type="Proteomes" id="UP000192761"/>
    </source>
</evidence>
<organism evidence="2 3">
    <name type="scientific">Andreprevotia lacus DSM 23236</name>
    <dbReference type="NCBI Taxonomy" id="1121001"/>
    <lineage>
        <taxon>Bacteria</taxon>
        <taxon>Pseudomonadati</taxon>
        <taxon>Pseudomonadota</taxon>
        <taxon>Betaproteobacteria</taxon>
        <taxon>Neisseriales</taxon>
        <taxon>Chitinibacteraceae</taxon>
        <taxon>Andreprevotia</taxon>
    </lineage>
</organism>
<evidence type="ECO:0000313" key="2">
    <source>
        <dbReference type="EMBL" id="SMC20472.1"/>
    </source>
</evidence>
<dbReference type="SUPFAM" id="SSF52218">
    <property type="entry name" value="Flavoproteins"/>
    <property type="match status" value="1"/>
</dbReference>
<dbReference type="AlphaFoldDB" id="A0A1W1X927"/>
<dbReference type="GO" id="GO:0005829">
    <property type="term" value="C:cytosol"/>
    <property type="evidence" value="ECO:0007669"/>
    <property type="project" value="TreeGrafter"/>
</dbReference>
<reference evidence="2 3" key="1">
    <citation type="submission" date="2017-04" db="EMBL/GenBank/DDBJ databases">
        <authorList>
            <person name="Afonso C.L."/>
            <person name="Miller P.J."/>
            <person name="Scott M.A."/>
            <person name="Spackman E."/>
            <person name="Goraichik I."/>
            <person name="Dimitrov K.M."/>
            <person name="Suarez D.L."/>
            <person name="Swayne D.E."/>
        </authorList>
    </citation>
    <scope>NUCLEOTIDE SEQUENCE [LARGE SCALE GENOMIC DNA]</scope>
    <source>
        <strain evidence="2 3">DSM 23236</strain>
    </source>
</reference>
<dbReference type="InterPro" id="IPR005025">
    <property type="entry name" value="FMN_Rdtase-like_dom"/>
</dbReference>
<gene>
    <name evidence="2" type="ORF">SAMN02745857_00978</name>
</gene>
<dbReference type="GO" id="GO:0010181">
    <property type="term" value="F:FMN binding"/>
    <property type="evidence" value="ECO:0007669"/>
    <property type="project" value="TreeGrafter"/>
</dbReference>
<feature type="domain" description="NADPH-dependent FMN reductase-like" evidence="1">
    <location>
        <begin position="3"/>
        <end position="143"/>
    </location>
</feature>
<accession>A0A1W1X927</accession>
<dbReference type="PANTHER" id="PTHR30543">
    <property type="entry name" value="CHROMATE REDUCTASE"/>
    <property type="match status" value="1"/>
</dbReference>